<dbReference type="InterPro" id="IPR001965">
    <property type="entry name" value="Znf_PHD"/>
</dbReference>
<evidence type="ECO:0000256" key="9">
    <source>
        <dbReference type="SAM" id="MobiDB-lite"/>
    </source>
</evidence>
<dbReference type="GO" id="GO:0045944">
    <property type="term" value="P:positive regulation of transcription by RNA polymerase II"/>
    <property type="evidence" value="ECO:0007669"/>
    <property type="project" value="TreeGrafter"/>
</dbReference>
<dbReference type="GO" id="GO:0000724">
    <property type="term" value="P:double-strand break repair via homologous recombination"/>
    <property type="evidence" value="ECO:0007669"/>
    <property type="project" value="TreeGrafter"/>
</dbReference>
<gene>
    <name evidence="12" type="ORF">LSALG_LOCUS3665</name>
</gene>
<evidence type="ECO:0000256" key="6">
    <source>
        <dbReference type="ARBA" id="ARBA00022833"/>
    </source>
</evidence>
<keyword evidence="2" id="KW-0479">Metal-binding</keyword>
<dbReference type="InterPro" id="IPR036420">
    <property type="entry name" value="BRCT_dom_sf"/>
</dbReference>
<protein>
    <recommendedName>
        <fullName evidence="14">RING-type E3 ubiquitin transferase BRCA1</fullName>
    </recommendedName>
</protein>
<evidence type="ECO:0008006" key="14">
    <source>
        <dbReference type="Google" id="ProtNLM"/>
    </source>
</evidence>
<dbReference type="Proteomes" id="UP001177003">
    <property type="component" value="Chromosome 0"/>
</dbReference>
<dbReference type="InterPro" id="IPR031099">
    <property type="entry name" value="BRCA1-associated"/>
</dbReference>
<keyword evidence="7" id="KW-0234">DNA repair</keyword>
<feature type="region of interest" description="Disordered" evidence="9">
    <location>
        <begin position="50"/>
        <end position="115"/>
    </location>
</feature>
<dbReference type="Gene3D" id="3.40.50.10190">
    <property type="entry name" value="BRCT domain"/>
    <property type="match status" value="2"/>
</dbReference>
<evidence type="ECO:0000256" key="3">
    <source>
        <dbReference type="ARBA" id="ARBA00022737"/>
    </source>
</evidence>
<evidence type="ECO:0000256" key="4">
    <source>
        <dbReference type="ARBA" id="ARBA00022763"/>
    </source>
</evidence>
<organism evidence="12 13">
    <name type="scientific">Lactuca saligna</name>
    <name type="common">Willowleaf lettuce</name>
    <dbReference type="NCBI Taxonomy" id="75948"/>
    <lineage>
        <taxon>Eukaryota</taxon>
        <taxon>Viridiplantae</taxon>
        <taxon>Streptophyta</taxon>
        <taxon>Embryophyta</taxon>
        <taxon>Tracheophyta</taxon>
        <taxon>Spermatophyta</taxon>
        <taxon>Magnoliopsida</taxon>
        <taxon>eudicotyledons</taxon>
        <taxon>Gunneridae</taxon>
        <taxon>Pentapetalae</taxon>
        <taxon>asterids</taxon>
        <taxon>campanulids</taxon>
        <taxon>Asterales</taxon>
        <taxon>Asteraceae</taxon>
        <taxon>Cichorioideae</taxon>
        <taxon>Cichorieae</taxon>
        <taxon>Lactucinae</taxon>
        <taxon>Lactuca</taxon>
    </lineage>
</organism>
<keyword evidence="3" id="KW-0677">Repeat</keyword>
<dbReference type="SMART" id="SM00249">
    <property type="entry name" value="PHD"/>
    <property type="match status" value="1"/>
</dbReference>
<evidence type="ECO:0000256" key="7">
    <source>
        <dbReference type="ARBA" id="ARBA00023204"/>
    </source>
</evidence>
<keyword evidence="13" id="KW-1185">Reference proteome</keyword>
<evidence type="ECO:0000259" key="10">
    <source>
        <dbReference type="PROSITE" id="PS50172"/>
    </source>
</evidence>
<name>A0AA35Y9M2_LACSI</name>
<evidence type="ECO:0000256" key="8">
    <source>
        <dbReference type="ARBA" id="ARBA00023242"/>
    </source>
</evidence>
<evidence type="ECO:0000259" key="11">
    <source>
        <dbReference type="PROSITE" id="PS51805"/>
    </source>
</evidence>
<dbReference type="PANTHER" id="PTHR13763">
    <property type="entry name" value="BREAST CANCER TYPE 1 SUSCEPTIBILITY PROTEIN BRCA1"/>
    <property type="match status" value="1"/>
</dbReference>
<feature type="compositionally biased region" description="Polar residues" evidence="9">
    <location>
        <begin position="77"/>
        <end position="93"/>
    </location>
</feature>
<keyword evidence="4" id="KW-0227">DNA damage</keyword>
<evidence type="ECO:0000256" key="1">
    <source>
        <dbReference type="ARBA" id="ARBA00004123"/>
    </source>
</evidence>
<dbReference type="InterPro" id="IPR001357">
    <property type="entry name" value="BRCT_dom"/>
</dbReference>
<keyword evidence="5" id="KW-0863">Zinc-finger</keyword>
<accession>A0AA35Y9M2</accession>
<dbReference type="Pfam" id="PF00533">
    <property type="entry name" value="BRCT"/>
    <property type="match status" value="1"/>
</dbReference>
<comment type="subcellular location">
    <subcellularLocation>
        <location evidence="1">Nucleus</location>
    </subcellularLocation>
</comment>
<dbReference type="Pfam" id="PF13771">
    <property type="entry name" value="zf-HC5HC2H"/>
    <property type="match status" value="1"/>
</dbReference>
<reference evidence="12" key="1">
    <citation type="submission" date="2023-04" db="EMBL/GenBank/DDBJ databases">
        <authorList>
            <person name="Vijverberg K."/>
            <person name="Xiong W."/>
            <person name="Schranz E."/>
        </authorList>
    </citation>
    <scope>NUCLEOTIDE SEQUENCE</scope>
</reference>
<proteinExistence type="predicted"/>
<sequence length="540" mass="59402">MESSSSSSDDWSKDCSTIFLTTIVGAASLILAAEAEISLSRTGRAALNRDREAAHDSLNTVRSSPKRPVENDANGMNLESNTRSTSGAKSQTIGAKRQRKTNEGSKDTGLQINGHPQTNVLASENLATVNSKLETEIEKSLSSEQQDALNSKKRPCAFCHSSSQTEGSGPFVSFAQGKEVVGSLANFSKVTHVHRNCIQWAPRIYYKDGIIQNLESEVSRANKLKCSSCGKKGAGLGCYMETCQRSYHVPCAYYIPECRWDDTYLMLCPKHRKMKFPSEMEADDGKQDIEKRTSTHLNPCTTPLDDGQNLVFCGSDLSTEEKCLLVDFASNNQGVVFRYWKPNVTHVIAATDSNGACTRTYKVLMAILNGVWIVTVEWVKACMEAGCLVNEEPYEVHLDTHGCTGGPKAGRLRVLNNGPKLFNNLEFYFVGDYVEAHKTDLKELVTTAGGTIIEARDQLLSSSSDADADADEDVKQVSLVVYNADLSDHSEFDDEDSIRFQRLATAEDIAQESRSQIIQHIWILESVAACRLLPFTSGVQ</sequence>
<dbReference type="AlphaFoldDB" id="A0AA35Y9M2"/>
<dbReference type="InterPro" id="IPR034732">
    <property type="entry name" value="EPHD"/>
</dbReference>
<dbReference type="FunFam" id="3.40.50.10190:FF:000006">
    <property type="entry name" value="Breast cancer type 1 susceptibility protein homolog"/>
    <property type="match status" value="1"/>
</dbReference>
<feature type="domain" description="PHD-type" evidence="11">
    <location>
        <begin position="153"/>
        <end position="272"/>
    </location>
</feature>
<dbReference type="Gene3D" id="3.30.40.10">
    <property type="entry name" value="Zinc/RING finger domain, C3HC4 (zinc finger)"/>
    <property type="match status" value="1"/>
</dbReference>
<keyword evidence="8" id="KW-0539">Nucleus</keyword>
<dbReference type="PANTHER" id="PTHR13763:SF9">
    <property type="entry name" value="BRCA1-ASSOCIATED RING DOMAIN PROTEIN 1"/>
    <property type="match status" value="1"/>
</dbReference>
<dbReference type="GO" id="GO:0004842">
    <property type="term" value="F:ubiquitin-protein transferase activity"/>
    <property type="evidence" value="ECO:0007669"/>
    <property type="project" value="TreeGrafter"/>
</dbReference>
<dbReference type="CDD" id="cd17734">
    <property type="entry name" value="BRCT_Bard1_rpt1"/>
    <property type="match status" value="1"/>
</dbReference>
<dbReference type="PROSITE" id="PS51805">
    <property type="entry name" value="EPHD"/>
    <property type="match status" value="1"/>
</dbReference>
<dbReference type="InterPro" id="IPR013083">
    <property type="entry name" value="Znf_RING/FYVE/PHD"/>
</dbReference>
<dbReference type="SUPFAM" id="SSF52113">
    <property type="entry name" value="BRCT domain"/>
    <property type="match status" value="2"/>
</dbReference>
<keyword evidence="6" id="KW-0862">Zinc</keyword>
<feature type="domain" description="BRCT" evidence="10">
    <location>
        <begin position="417"/>
        <end position="534"/>
    </location>
</feature>
<evidence type="ECO:0000313" key="13">
    <source>
        <dbReference type="Proteomes" id="UP001177003"/>
    </source>
</evidence>
<dbReference type="GO" id="GO:0008270">
    <property type="term" value="F:zinc ion binding"/>
    <property type="evidence" value="ECO:0007669"/>
    <property type="project" value="UniProtKB-KW"/>
</dbReference>
<dbReference type="SMART" id="SM00292">
    <property type="entry name" value="BRCT"/>
    <property type="match status" value="2"/>
</dbReference>
<dbReference type="PROSITE" id="PS50172">
    <property type="entry name" value="BRCT"/>
    <property type="match status" value="2"/>
</dbReference>
<dbReference type="CDD" id="cd15571">
    <property type="entry name" value="ePHD"/>
    <property type="match status" value="1"/>
</dbReference>
<evidence type="ECO:0000256" key="5">
    <source>
        <dbReference type="ARBA" id="ARBA00022771"/>
    </source>
</evidence>
<dbReference type="EMBL" id="OX465086">
    <property type="protein sequence ID" value="CAI9262953.1"/>
    <property type="molecule type" value="Genomic_DNA"/>
</dbReference>
<feature type="domain" description="BRCT" evidence="10">
    <location>
        <begin position="306"/>
        <end position="396"/>
    </location>
</feature>
<evidence type="ECO:0000313" key="12">
    <source>
        <dbReference type="EMBL" id="CAI9262953.1"/>
    </source>
</evidence>
<dbReference type="GO" id="GO:0005634">
    <property type="term" value="C:nucleus"/>
    <property type="evidence" value="ECO:0007669"/>
    <property type="project" value="UniProtKB-SubCell"/>
</dbReference>
<evidence type="ECO:0000256" key="2">
    <source>
        <dbReference type="ARBA" id="ARBA00022723"/>
    </source>
</evidence>